<evidence type="ECO:0000313" key="3">
    <source>
        <dbReference type="EMBL" id="KAK1604287.1"/>
    </source>
</evidence>
<dbReference type="InterPro" id="IPR009719">
    <property type="entry name" value="GIP1_N"/>
</dbReference>
<feature type="compositionally biased region" description="Low complexity" evidence="1">
    <location>
        <begin position="81"/>
        <end position="108"/>
    </location>
</feature>
<dbReference type="SUPFAM" id="SSF46934">
    <property type="entry name" value="UBA-like"/>
    <property type="match status" value="1"/>
</dbReference>
<dbReference type="EMBL" id="JAUUTY010000007">
    <property type="protein sequence ID" value="KAK1604287.1"/>
    <property type="molecule type" value="Genomic_DNA"/>
</dbReference>
<feature type="compositionally biased region" description="Basic and acidic residues" evidence="1">
    <location>
        <begin position="36"/>
        <end position="49"/>
    </location>
</feature>
<comment type="caution">
    <text evidence="3">The sequence shown here is derived from an EMBL/GenBank/DDBJ whole genome shotgun (WGS) entry which is preliminary data.</text>
</comment>
<proteinExistence type="predicted"/>
<dbReference type="InterPro" id="IPR009060">
    <property type="entry name" value="UBA-like_sf"/>
</dbReference>
<keyword evidence="4" id="KW-1185">Reference proteome</keyword>
<accession>A0AAD8QMS9</accession>
<dbReference type="AlphaFoldDB" id="A0AAD8QMS9"/>
<evidence type="ECO:0000256" key="1">
    <source>
        <dbReference type="SAM" id="MobiDB-lite"/>
    </source>
</evidence>
<feature type="compositionally biased region" description="Low complexity" evidence="1">
    <location>
        <begin position="26"/>
        <end position="35"/>
    </location>
</feature>
<gene>
    <name evidence="3" type="ORF">QYE76_027960</name>
</gene>
<dbReference type="Proteomes" id="UP001231189">
    <property type="component" value="Unassembled WGS sequence"/>
</dbReference>
<name>A0AAD8QMS9_LOLMU</name>
<reference evidence="3" key="1">
    <citation type="submission" date="2023-07" db="EMBL/GenBank/DDBJ databases">
        <title>A chromosome-level genome assembly of Lolium multiflorum.</title>
        <authorList>
            <person name="Chen Y."/>
            <person name="Copetti D."/>
            <person name="Kolliker R."/>
            <person name="Studer B."/>
        </authorList>
    </citation>
    <scope>NUCLEOTIDE SEQUENCE</scope>
    <source>
        <strain evidence="3">02402/16</strain>
        <tissue evidence="3">Leaf</tissue>
    </source>
</reference>
<dbReference type="Pfam" id="PF06972">
    <property type="entry name" value="GIP1_N"/>
    <property type="match status" value="1"/>
</dbReference>
<protein>
    <recommendedName>
        <fullName evidence="2">GBF-interacting protein 1 N-terminal domain-containing protein</fullName>
    </recommendedName>
</protein>
<organism evidence="3 4">
    <name type="scientific">Lolium multiflorum</name>
    <name type="common">Italian ryegrass</name>
    <name type="synonym">Lolium perenne subsp. multiflorum</name>
    <dbReference type="NCBI Taxonomy" id="4521"/>
    <lineage>
        <taxon>Eukaryota</taxon>
        <taxon>Viridiplantae</taxon>
        <taxon>Streptophyta</taxon>
        <taxon>Embryophyta</taxon>
        <taxon>Tracheophyta</taxon>
        <taxon>Spermatophyta</taxon>
        <taxon>Magnoliopsida</taxon>
        <taxon>Liliopsida</taxon>
        <taxon>Poales</taxon>
        <taxon>Poaceae</taxon>
        <taxon>BOP clade</taxon>
        <taxon>Pooideae</taxon>
        <taxon>Poodae</taxon>
        <taxon>Poeae</taxon>
        <taxon>Poeae Chloroplast Group 2 (Poeae type)</taxon>
        <taxon>Loliodinae</taxon>
        <taxon>Loliinae</taxon>
        <taxon>Lolium</taxon>
    </lineage>
</organism>
<sequence length="159" mass="16616">MRTHCHATEPPVLTSPKSNPASYLIGAGERAAAVADAREPVTESGEIPRGKYTHASLPRRPTAPPPPIQAAPPPTWRRPHLLPGGAHLLPPGGAPSSHPAAPTSSHPGGAQHLHPRHGRSAALCSSTLVHRPDAEIYAALRDCGMDPDEAVIRLLSQGT</sequence>
<feature type="domain" description="GBF-interacting protein 1 N-terminal" evidence="2">
    <location>
        <begin position="131"/>
        <end position="159"/>
    </location>
</feature>
<feature type="compositionally biased region" description="Pro residues" evidence="1">
    <location>
        <begin position="61"/>
        <end position="76"/>
    </location>
</feature>
<evidence type="ECO:0000313" key="4">
    <source>
        <dbReference type="Proteomes" id="UP001231189"/>
    </source>
</evidence>
<feature type="region of interest" description="Disordered" evidence="1">
    <location>
        <begin position="1"/>
        <end position="118"/>
    </location>
</feature>
<evidence type="ECO:0000259" key="2">
    <source>
        <dbReference type="Pfam" id="PF06972"/>
    </source>
</evidence>